<dbReference type="Proteomes" id="UP001203761">
    <property type="component" value="Unassembled WGS sequence"/>
</dbReference>
<dbReference type="RefSeq" id="WP_249737801.1">
    <property type="nucleotide sequence ID" value="NZ_JAKNCJ010000005.1"/>
</dbReference>
<organism evidence="2 3">
    <name type="scientific">Brachybacterium equifaecis</name>
    <dbReference type="NCBI Taxonomy" id="2910770"/>
    <lineage>
        <taxon>Bacteria</taxon>
        <taxon>Bacillati</taxon>
        <taxon>Actinomycetota</taxon>
        <taxon>Actinomycetes</taxon>
        <taxon>Micrococcales</taxon>
        <taxon>Dermabacteraceae</taxon>
        <taxon>Brachybacterium</taxon>
    </lineage>
</organism>
<evidence type="ECO:0000313" key="2">
    <source>
        <dbReference type="EMBL" id="MCL6423717.1"/>
    </source>
</evidence>
<comment type="caution">
    <text evidence="2">The sequence shown here is derived from an EMBL/GenBank/DDBJ whole genome shotgun (WGS) entry which is preliminary data.</text>
</comment>
<accession>A0ABT0R1D8</accession>
<dbReference type="EMBL" id="JAKNCJ010000005">
    <property type="protein sequence ID" value="MCL6423717.1"/>
    <property type="molecule type" value="Genomic_DNA"/>
</dbReference>
<reference evidence="2" key="1">
    <citation type="submission" date="2022-02" db="EMBL/GenBank/DDBJ databases">
        <authorList>
            <person name="Lee M."/>
            <person name="Kim S.-J."/>
            <person name="Jung M.-Y."/>
        </authorList>
    </citation>
    <scope>NUCLEOTIDE SEQUENCE</scope>
    <source>
        <strain evidence="2">JHP9</strain>
    </source>
</reference>
<feature type="region of interest" description="Disordered" evidence="1">
    <location>
        <begin position="201"/>
        <end position="226"/>
    </location>
</feature>
<evidence type="ECO:0000256" key="1">
    <source>
        <dbReference type="SAM" id="MobiDB-lite"/>
    </source>
</evidence>
<gene>
    <name evidence="2" type="ORF">Bequi_10005</name>
</gene>
<evidence type="ECO:0000313" key="3">
    <source>
        <dbReference type="Proteomes" id="UP001203761"/>
    </source>
</evidence>
<proteinExistence type="predicted"/>
<feature type="compositionally biased region" description="Low complexity" evidence="1">
    <location>
        <begin position="210"/>
        <end position="226"/>
    </location>
</feature>
<name>A0ABT0R1D8_9MICO</name>
<feature type="region of interest" description="Disordered" evidence="1">
    <location>
        <begin position="1"/>
        <end position="44"/>
    </location>
</feature>
<protein>
    <submittedName>
        <fullName evidence="2">DUF2867 domain-containing protein</fullName>
    </submittedName>
</protein>
<sequence>MSQREDDGILDGEILHEQTPAVREAGLREAPSPALQGGETEEDAVVPTSAVSSLALRDIPVPDYCDVVIVPTRGVQESDPRVWAEAIFSHENTPLSRRGLRALRDEAVRLFDMVPPPERQYVTDEVRGSEALIKDDDDKLSVRIGVALLPGGELLQITTAVKYRSVRGRLAFAPRRLMHAAAVHSLARRAPATVRRREIAAGAAPRRSLGAQAARRAIGRGPTAGR</sequence>
<keyword evidence="3" id="KW-1185">Reference proteome</keyword>